<evidence type="ECO:0000256" key="1">
    <source>
        <dbReference type="SAM" id="SignalP"/>
    </source>
</evidence>
<proteinExistence type="predicted"/>
<feature type="chain" id="PRO_5031491017" evidence="1">
    <location>
        <begin position="22"/>
        <end position="306"/>
    </location>
</feature>
<dbReference type="SUPFAM" id="SSF56281">
    <property type="entry name" value="Metallo-hydrolase/oxidoreductase"/>
    <property type="match status" value="1"/>
</dbReference>
<dbReference type="InterPro" id="IPR001279">
    <property type="entry name" value="Metallo-B-lactamas"/>
</dbReference>
<keyword evidence="1" id="KW-0732">Signal</keyword>
<feature type="signal peptide" evidence="1">
    <location>
        <begin position="1"/>
        <end position="21"/>
    </location>
</feature>
<dbReference type="InterPro" id="IPR036866">
    <property type="entry name" value="RibonucZ/Hydroxyglut_hydro"/>
</dbReference>
<sequence length="306" mass="32241">MILRRLALLAAAAALASPAPAQPSFAGFGPGGPDKAGFQRIAAQCKGKESFSDPSRPARIFGNVWYVGTCTVTVLLVTSPRGHVLIDAATHEAAPAILANIRALGFNPREVRWILTSHEHFDHVGGLADMVRATGARVIARAAAVPVLTSGKVDPADPQAQRIEGFAPVRVDRIVADAETVALPGLTFTASATTGHTAGSTSWTWRSCAGPVCRRFDYVDSISALALGTYRMSDHPALIARFRQTFAQVAARPCGVLLTPHPAASDMFARLSGLKPLAEPGACRAYAAAAEKRLNDLLESETRAGK</sequence>
<dbReference type="SMART" id="SM00849">
    <property type="entry name" value="Lactamase_B"/>
    <property type="match status" value="1"/>
</dbReference>
<dbReference type="NCBIfam" id="NF033105">
    <property type="entry name" value="bla_subclass_B3"/>
    <property type="match status" value="1"/>
</dbReference>
<evidence type="ECO:0000259" key="2">
    <source>
        <dbReference type="SMART" id="SM00849"/>
    </source>
</evidence>
<feature type="domain" description="Metallo-beta-lactamase" evidence="2">
    <location>
        <begin position="71"/>
        <end position="261"/>
    </location>
</feature>
<dbReference type="Proteomes" id="UP000566813">
    <property type="component" value="Unassembled WGS sequence"/>
</dbReference>
<accession>A0A7X1FSL2</accession>
<dbReference type="InterPro" id="IPR050855">
    <property type="entry name" value="NDM-1-like"/>
</dbReference>
<dbReference type="EMBL" id="JACLAW010000008">
    <property type="protein sequence ID" value="MBC2666229.1"/>
    <property type="molecule type" value="Genomic_DNA"/>
</dbReference>
<reference evidence="3 4" key="1">
    <citation type="submission" date="2020-08" db="EMBL/GenBank/DDBJ databases">
        <title>The genome sequence of type strain Novosphingobium flavum NBRC 111647.</title>
        <authorList>
            <person name="Liu Y."/>
        </authorList>
    </citation>
    <scope>NUCLEOTIDE SEQUENCE [LARGE SCALE GENOMIC DNA]</scope>
    <source>
        <strain evidence="3 4">NBRC 111647</strain>
    </source>
</reference>
<dbReference type="NCBIfam" id="NF012229">
    <property type="entry name" value="bla_class_B_core"/>
    <property type="match status" value="1"/>
</dbReference>
<name>A0A7X1FSL2_9SPHN</name>
<protein>
    <submittedName>
        <fullName evidence="3">Subclass B3 metallo-beta-lactamase</fullName>
    </submittedName>
</protein>
<dbReference type="AlphaFoldDB" id="A0A7X1FSL2"/>
<dbReference type="RefSeq" id="WP_185664524.1">
    <property type="nucleotide sequence ID" value="NZ_JACLAW010000008.1"/>
</dbReference>
<dbReference type="PANTHER" id="PTHR42951">
    <property type="entry name" value="METALLO-BETA-LACTAMASE DOMAIN-CONTAINING"/>
    <property type="match status" value="1"/>
</dbReference>
<keyword evidence="4" id="KW-1185">Reference proteome</keyword>
<dbReference type="PANTHER" id="PTHR42951:SF17">
    <property type="entry name" value="METALLO-BETA-LACTAMASE DOMAIN-CONTAINING PROTEIN"/>
    <property type="match status" value="1"/>
</dbReference>
<comment type="caution">
    <text evidence="3">The sequence shown here is derived from an EMBL/GenBank/DDBJ whole genome shotgun (WGS) entry which is preliminary data.</text>
</comment>
<evidence type="ECO:0000313" key="4">
    <source>
        <dbReference type="Proteomes" id="UP000566813"/>
    </source>
</evidence>
<dbReference type="Pfam" id="PF00753">
    <property type="entry name" value="Lactamase_B"/>
    <property type="match status" value="1"/>
</dbReference>
<gene>
    <name evidence="3" type="primary">bla</name>
    <name evidence="3" type="ORF">H7F51_11940</name>
</gene>
<organism evidence="3 4">
    <name type="scientific">Novosphingobium flavum</name>
    <dbReference type="NCBI Taxonomy" id="1778672"/>
    <lineage>
        <taxon>Bacteria</taxon>
        <taxon>Pseudomonadati</taxon>
        <taxon>Pseudomonadota</taxon>
        <taxon>Alphaproteobacteria</taxon>
        <taxon>Sphingomonadales</taxon>
        <taxon>Sphingomonadaceae</taxon>
        <taxon>Novosphingobium</taxon>
    </lineage>
</organism>
<dbReference type="Gene3D" id="3.60.15.10">
    <property type="entry name" value="Ribonuclease Z/Hydroxyacylglutathione hydrolase-like"/>
    <property type="match status" value="1"/>
</dbReference>
<evidence type="ECO:0000313" key="3">
    <source>
        <dbReference type="EMBL" id="MBC2666229.1"/>
    </source>
</evidence>